<dbReference type="GO" id="GO:0050728">
    <property type="term" value="P:negative regulation of inflammatory response"/>
    <property type="evidence" value="ECO:0007669"/>
    <property type="project" value="TreeGrafter"/>
</dbReference>
<dbReference type="InterPro" id="IPR023235">
    <property type="entry name" value="FAM105"/>
</dbReference>
<feature type="region of interest" description="Linear diubiquitin binding" evidence="5">
    <location>
        <begin position="199"/>
        <end position="201"/>
    </location>
</feature>
<dbReference type="GO" id="GO:1990108">
    <property type="term" value="P:protein linear deubiquitination"/>
    <property type="evidence" value="ECO:0007669"/>
    <property type="project" value="InterPro"/>
</dbReference>
<evidence type="ECO:0008006" key="8">
    <source>
        <dbReference type="Google" id="ProtNLM"/>
    </source>
</evidence>
<evidence type="ECO:0000256" key="5">
    <source>
        <dbReference type="PIRSR" id="PIRSR623237-2"/>
    </source>
</evidence>
<reference evidence="6" key="1">
    <citation type="thesis" date="2020" institute="ProQuest LLC" country="789 East Eisenhower Parkway, Ann Arbor, MI, USA">
        <title>Comparative Genomics and Chromosome Evolution.</title>
        <authorList>
            <person name="Mudd A.B."/>
        </authorList>
    </citation>
    <scope>NUCLEOTIDE SEQUENCE</scope>
    <source>
        <strain evidence="6">237g6f4</strain>
        <tissue evidence="6">Blood</tissue>
    </source>
</reference>
<evidence type="ECO:0000256" key="2">
    <source>
        <dbReference type="ARBA" id="ARBA00010267"/>
    </source>
</evidence>
<proteinExistence type="inferred from homology"/>
<organism evidence="6 7">
    <name type="scientific">Engystomops pustulosus</name>
    <name type="common">Tungara frog</name>
    <name type="synonym">Physalaemus pustulosus</name>
    <dbReference type="NCBI Taxonomy" id="76066"/>
    <lineage>
        <taxon>Eukaryota</taxon>
        <taxon>Metazoa</taxon>
        <taxon>Chordata</taxon>
        <taxon>Craniata</taxon>
        <taxon>Vertebrata</taxon>
        <taxon>Euteleostomi</taxon>
        <taxon>Amphibia</taxon>
        <taxon>Batrachia</taxon>
        <taxon>Anura</taxon>
        <taxon>Neobatrachia</taxon>
        <taxon>Hyloidea</taxon>
        <taxon>Leptodactylidae</taxon>
        <taxon>Leiuperinae</taxon>
        <taxon>Engystomops</taxon>
    </lineage>
</organism>
<dbReference type="InterPro" id="IPR023237">
    <property type="entry name" value="Otulin"/>
</dbReference>
<protein>
    <recommendedName>
        <fullName evidence="8">Ubiquitinyl hydrolase 1</fullName>
    </recommendedName>
</protein>
<evidence type="ECO:0000313" key="7">
    <source>
        <dbReference type="Proteomes" id="UP000824782"/>
    </source>
</evidence>
<feature type="active site" evidence="4">
    <location>
        <position position="202"/>
    </location>
</feature>
<dbReference type="PRINTS" id="PR02055">
    <property type="entry name" value="PROTEINF105"/>
</dbReference>
<dbReference type="PRINTS" id="PR02057">
    <property type="entry name" value="PROTEINF105B"/>
</dbReference>
<name>A0AAV7BH81_ENGPU</name>
<comment type="caution">
    <text evidence="6">The sequence shown here is derived from an EMBL/GenBank/DDBJ whole genome shotgun (WGS) entry which is preliminary data.</text>
</comment>
<keyword evidence="3" id="KW-0963">Cytoplasm</keyword>
<evidence type="ECO:0000256" key="4">
    <source>
        <dbReference type="PIRSR" id="PIRSR623237-1"/>
    </source>
</evidence>
<dbReference type="Pfam" id="PF16218">
    <property type="entry name" value="Peptidase_C101"/>
    <property type="match status" value="1"/>
</dbReference>
<dbReference type="GO" id="GO:0004843">
    <property type="term" value="F:cysteine-type deubiquitinase activity"/>
    <property type="evidence" value="ECO:0007669"/>
    <property type="project" value="InterPro"/>
</dbReference>
<dbReference type="GO" id="GO:0005737">
    <property type="term" value="C:cytoplasm"/>
    <property type="evidence" value="ECO:0007669"/>
    <property type="project" value="UniProtKB-SubCell"/>
</dbReference>
<keyword evidence="7" id="KW-1185">Reference proteome</keyword>
<evidence type="ECO:0000313" key="6">
    <source>
        <dbReference type="EMBL" id="KAG8571970.1"/>
    </source>
</evidence>
<dbReference type="PANTHER" id="PTHR33662:SF2">
    <property type="entry name" value="UBIQUITIN THIOESTERASE OTULIN"/>
    <property type="match status" value="1"/>
</dbReference>
<dbReference type="GO" id="GO:0010803">
    <property type="term" value="P:regulation of tumor necrosis factor-mediated signaling pathway"/>
    <property type="evidence" value="ECO:0007669"/>
    <property type="project" value="TreeGrafter"/>
</dbReference>
<evidence type="ECO:0000256" key="1">
    <source>
        <dbReference type="ARBA" id="ARBA00004496"/>
    </source>
</evidence>
<comment type="similarity">
    <text evidence="2">Belongs to the peptidase C65 family. Otulin subfamily.</text>
</comment>
<dbReference type="Proteomes" id="UP000824782">
    <property type="component" value="Unassembled WGS sequence"/>
</dbReference>
<dbReference type="PANTHER" id="PTHR33662">
    <property type="entry name" value="OTU DEUBIQUITINASE WITH LINEAR LINKAGE-SPECIFICITY A-RELATED"/>
    <property type="match status" value="1"/>
</dbReference>
<gene>
    <name evidence="6" type="ORF">GDO81_011858</name>
</gene>
<dbReference type="AlphaFoldDB" id="A0AAV7BH81"/>
<sequence>MLFKCLSQATKLPQWIAEDDLIQLPEEMIKKYKWIEKWRFWNSNESKKTCLLIKESLELLRKKWSEISEIEDPDKKQDACDQIFQNEEEFWLYEAVKFLMLKSAIDLFNANEDGKEVPVFSWLLFARNTSNNPCEFLKNHLNHVGHSGGLEQVEMFLLGYALQHTIRVYRLYKSETEEFITLYPNDQTCWPVVVLITEDDRHYNVPVRKRTVETLL</sequence>
<accession>A0AAV7BH81</accession>
<feature type="site" description="Linear diubiquitin binding" evidence="5">
    <location>
        <position position="178"/>
    </location>
</feature>
<evidence type="ECO:0000256" key="3">
    <source>
        <dbReference type="ARBA" id="ARBA00022490"/>
    </source>
</evidence>
<dbReference type="EMBL" id="WNYA01000005">
    <property type="protein sequence ID" value="KAG8571970.1"/>
    <property type="molecule type" value="Genomic_DNA"/>
</dbReference>
<dbReference type="GO" id="GO:0045087">
    <property type="term" value="P:innate immune response"/>
    <property type="evidence" value="ECO:0007669"/>
    <property type="project" value="TreeGrafter"/>
</dbReference>
<comment type="subcellular location">
    <subcellularLocation>
        <location evidence="1">Cytoplasm</location>
    </subcellularLocation>
</comment>